<organism evidence="2 3">
    <name type="scientific">Araneus ventricosus</name>
    <name type="common">Orbweaver spider</name>
    <name type="synonym">Epeira ventricosa</name>
    <dbReference type="NCBI Taxonomy" id="182803"/>
    <lineage>
        <taxon>Eukaryota</taxon>
        <taxon>Metazoa</taxon>
        <taxon>Ecdysozoa</taxon>
        <taxon>Arthropoda</taxon>
        <taxon>Chelicerata</taxon>
        <taxon>Arachnida</taxon>
        <taxon>Araneae</taxon>
        <taxon>Araneomorphae</taxon>
        <taxon>Entelegynae</taxon>
        <taxon>Araneoidea</taxon>
        <taxon>Araneidae</taxon>
        <taxon>Araneus</taxon>
    </lineage>
</organism>
<dbReference type="AlphaFoldDB" id="A0A4Y2QT50"/>
<dbReference type="EMBL" id="BGPR01014709">
    <property type="protein sequence ID" value="GBN66349.1"/>
    <property type="molecule type" value="Genomic_DNA"/>
</dbReference>
<feature type="region of interest" description="Disordered" evidence="1">
    <location>
        <begin position="29"/>
        <end position="71"/>
    </location>
</feature>
<protein>
    <submittedName>
        <fullName evidence="2">Uncharacterized protein</fullName>
    </submittedName>
</protein>
<feature type="compositionally biased region" description="Polar residues" evidence="1">
    <location>
        <begin position="53"/>
        <end position="71"/>
    </location>
</feature>
<sequence>MGALVQRRVGFPLHAQIAPEAIGIRGMEMQESSREESSRWSISSFGSSSSAETCTTARLGQTHDSFSQQTGILPGTREMKSKLAPLISKKDRGSPSVKLIAGVCSAEMRNPR</sequence>
<evidence type="ECO:0000256" key="1">
    <source>
        <dbReference type="SAM" id="MobiDB-lite"/>
    </source>
</evidence>
<comment type="caution">
    <text evidence="2">The sequence shown here is derived from an EMBL/GenBank/DDBJ whole genome shotgun (WGS) entry which is preliminary data.</text>
</comment>
<evidence type="ECO:0000313" key="3">
    <source>
        <dbReference type="Proteomes" id="UP000499080"/>
    </source>
</evidence>
<feature type="compositionally biased region" description="Low complexity" evidence="1">
    <location>
        <begin position="39"/>
        <end position="52"/>
    </location>
</feature>
<dbReference type="Proteomes" id="UP000499080">
    <property type="component" value="Unassembled WGS sequence"/>
</dbReference>
<keyword evidence="3" id="KW-1185">Reference proteome</keyword>
<reference evidence="2 3" key="1">
    <citation type="journal article" date="2019" name="Sci. Rep.">
        <title>Orb-weaving spider Araneus ventricosus genome elucidates the spidroin gene catalogue.</title>
        <authorList>
            <person name="Kono N."/>
            <person name="Nakamura H."/>
            <person name="Ohtoshi R."/>
            <person name="Moran D.A.P."/>
            <person name="Shinohara A."/>
            <person name="Yoshida Y."/>
            <person name="Fujiwara M."/>
            <person name="Mori M."/>
            <person name="Tomita M."/>
            <person name="Arakawa K."/>
        </authorList>
    </citation>
    <scope>NUCLEOTIDE SEQUENCE [LARGE SCALE GENOMIC DNA]</scope>
</reference>
<evidence type="ECO:0000313" key="2">
    <source>
        <dbReference type="EMBL" id="GBN66349.1"/>
    </source>
</evidence>
<proteinExistence type="predicted"/>
<name>A0A4Y2QT50_ARAVE</name>
<gene>
    <name evidence="2" type="ORF">AVEN_191972_1</name>
</gene>
<accession>A0A4Y2QT50</accession>